<accession>A0A2K3P8J7</accession>
<protein>
    <submittedName>
        <fullName evidence="1">Uncharacterized protein</fullName>
    </submittedName>
</protein>
<dbReference type="EMBL" id="ASHM01004660">
    <property type="protein sequence ID" value="PNY11612.1"/>
    <property type="molecule type" value="Genomic_DNA"/>
</dbReference>
<sequence>MTMSSSLLNVLTHDTACGDESMKSAAHSRDLNSADGTRALLCTGLISGEKLKFLVEVLSSE</sequence>
<proteinExistence type="predicted"/>
<name>A0A2K3P8J7_TRIPR</name>
<dbReference type="Proteomes" id="UP000236291">
    <property type="component" value="Unassembled WGS sequence"/>
</dbReference>
<comment type="caution">
    <text evidence="1">The sequence shown here is derived from an EMBL/GenBank/DDBJ whole genome shotgun (WGS) entry which is preliminary data.</text>
</comment>
<evidence type="ECO:0000313" key="1">
    <source>
        <dbReference type="EMBL" id="PNY11612.1"/>
    </source>
</evidence>
<evidence type="ECO:0000313" key="2">
    <source>
        <dbReference type="Proteomes" id="UP000236291"/>
    </source>
</evidence>
<organism evidence="1 2">
    <name type="scientific">Trifolium pratense</name>
    <name type="common">Red clover</name>
    <dbReference type="NCBI Taxonomy" id="57577"/>
    <lineage>
        <taxon>Eukaryota</taxon>
        <taxon>Viridiplantae</taxon>
        <taxon>Streptophyta</taxon>
        <taxon>Embryophyta</taxon>
        <taxon>Tracheophyta</taxon>
        <taxon>Spermatophyta</taxon>
        <taxon>Magnoliopsida</taxon>
        <taxon>eudicotyledons</taxon>
        <taxon>Gunneridae</taxon>
        <taxon>Pentapetalae</taxon>
        <taxon>rosids</taxon>
        <taxon>fabids</taxon>
        <taxon>Fabales</taxon>
        <taxon>Fabaceae</taxon>
        <taxon>Papilionoideae</taxon>
        <taxon>50 kb inversion clade</taxon>
        <taxon>NPAAA clade</taxon>
        <taxon>Hologalegina</taxon>
        <taxon>IRL clade</taxon>
        <taxon>Trifolieae</taxon>
        <taxon>Trifolium</taxon>
    </lineage>
</organism>
<reference evidence="1 2" key="2">
    <citation type="journal article" date="2017" name="Front. Plant Sci.">
        <title>Gene Classification and Mining of Molecular Markers Useful in Red Clover (Trifolium pratense) Breeding.</title>
        <authorList>
            <person name="Istvanek J."/>
            <person name="Dluhosova J."/>
            <person name="Dluhos P."/>
            <person name="Patkova L."/>
            <person name="Nedelnik J."/>
            <person name="Repkova J."/>
        </authorList>
    </citation>
    <scope>NUCLEOTIDE SEQUENCE [LARGE SCALE GENOMIC DNA]</scope>
    <source>
        <strain evidence="2">cv. Tatra</strain>
        <tissue evidence="1">Young leaves</tissue>
    </source>
</reference>
<reference evidence="1 2" key="1">
    <citation type="journal article" date="2014" name="Am. J. Bot.">
        <title>Genome assembly and annotation for red clover (Trifolium pratense; Fabaceae).</title>
        <authorList>
            <person name="Istvanek J."/>
            <person name="Jaros M."/>
            <person name="Krenek A."/>
            <person name="Repkova J."/>
        </authorList>
    </citation>
    <scope>NUCLEOTIDE SEQUENCE [LARGE SCALE GENOMIC DNA]</scope>
    <source>
        <strain evidence="2">cv. Tatra</strain>
        <tissue evidence="1">Young leaves</tissue>
    </source>
</reference>
<gene>
    <name evidence="1" type="ORF">L195_g008223</name>
</gene>
<dbReference type="AlphaFoldDB" id="A0A2K3P8J7"/>